<comment type="caution">
    <text evidence="2">The sequence shown here is derived from an EMBL/GenBank/DDBJ whole genome shotgun (WGS) entry which is preliminary data.</text>
</comment>
<evidence type="ECO:0000313" key="2">
    <source>
        <dbReference type="EMBL" id="HHJ63604.1"/>
    </source>
</evidence>
<organism evidence="2">
    <name type="scientific">Aquifex aeolicus</name>
    <dbReference type="NCBI Taxonomy" id="63363"/>
    <lineage>
        <taxon>Bacteria</taxon>
        <taxon>Pseudomonadati</taxon>
        <taxon>Aquificota</taxon>
        <taxon>Aquificia</taxon>
        <taxon>Aquificales</taxon>
        <taxon>Aquificaceae</taxon>
        <taxon>Aquifex</taxon>
    </lineage>
</organism>
<dbReference type="SUPFAM" id="SSF51261">
    <property type="entry name" value="Duplicated hybrid motif"/>
    <property type="match status" value="1"/>
</dbReference>
<dbReference type="Pfam" id="PF01476">
    <property type="entry name" value="LysM"/>
    <property type="match status" value="3"/>
</dbReference>
<dbReference type="InterPro" id="IPR036779">
    <property type="entry name" value="LysM_dom_sf"/>
</dbReference>
<reference evidence="2" key="1">
    <citation type="journal article" date="2020" name="mSystems">
        <title>Genome- and Community-Level Interaction Insights into Carbon Utilization and Element Cycling Functions of Hydrothermarchaeota in Hydrothermal Sediment.</title>
        <authorList>
            <person name="Zhou Z."/>
            <person name="Liu Y."/>
            <person name="Xu W."/>
            <person name="Pan J."/>
            <person name="Luo Z.H."/>
            <person name="Li M."/>
        </authorList>
    </citation>
    <scope>NUCLEOTIDE SEQUENCE [LARGE SCALE GENOMIC DNA]</scope>
    <source>
        <strain evidence="2">HyVt-501</strain>
    </source>
</reference>
<dbReference type="InterPro" id="IPR018392">
    <property type="entry name" value="LysM"/>
</dbReference>
<dbReference type="Gene3D" id="3.10.350.10">
    <property type="entry name" value="LysM domain"/>
    <property type="match status" value="3"/>
</dbReference>
<dbReference type="SMART" id="SM00257">
    <property type="entry name" value="LysM"/>
    <property type="match status" value="3"/>
</dbReference>
<dbReference type="CDD" id="cd12797">
    <property type="entry name" value="M23_peptidase"/>
    <property type="match status" value="1"/>
</dbReference>
<feature type="domain" description="LysM" evidence="1">
    <location>
        <begin position="153"/>
        <end position="196"/>
    </location>
</feature>
<dbReference type="EMBL" id="DRNB01000059">
    <property type="protein sequence ID" value="HHJ63604.1"/>
    <property type="molecule type" value="Genomic_DNA"/>
</dbReference>
<dbReference type="PROSITE" id="PS51782">
    <property type="entry name" value="LYSM"/>
    <property type="match status" value="3"/>
</dbReference>
<dbReference type="InterPro" id="IPR011055">
    <property type="entry name" value="Dup_hybrid_motif"/>
</dbReference>
<dbReference type="SUPFAM" id="SSF54106">
    <property type="entry name" value="LysM domain"/>
    <property type="match status" value="1"/>
</dbReference>
<dbReference type="PANTHER" id="PTHR33734:SF22">
    <property type="entry name" value="MEMBRANE-BOUND LYTIC MUREIN TRANSGLYCOSYLASE D"/>
    <property type="match status" value="1"/>
</dbReference>
<dbReference type="Pfam" id="PF01551">
    <property type="entry name" value="Peptidase_M23"/>
    <property type="match status" value="1"/>
</dbReference>
<gene>
    <name evidence="2" type="ORF">ENJ61_01725</name>
</gene>
<feature type="domain" description="LysM" evidence="1">
    <location>
        <begin position="25"/>
        <end position="70"/>
    </location>
</feature>
<feature type="domain" description="LysM" evidence="1">
    <location>
        <begin position="88"/>
        <end position="131"/>
    </location>
</feature>
<dbReference type="Gene3D" id="2.70.70.10">
    <property type="entry name" value="Glucose Permease (Domain IIA)"/>
    <property type="match status" value="1"/>
</dbReference>
<dbReference type="Proteomes" id="UP000885792">
    <property type="component" value="Unassembled WGS sequence"/>
</dbReference>
<sequence>MNLFLIFALGISLLSGELFAGKCRLYHKVKPGESLWLIADRYNLYIKDILRVNPKLRKSRYLRVGERVCIPYKKKRAVKKSRRPREFVIYRVRPGDSLQKIGKKFGVSWREIKRVNRLRSNVIRVGQKLKIPKKGSVRKAKRRYYSRRDVVYIKYRVRRGDSLQKIGKKFGVSWREIKRVNRLRSDLIRVGQMLRIPVPREAFERRYVDKPRIKLSFLPVNGRFKKGTRGIDIYAPCGDRIRAVDKGRVIYSGDDLTPYGNMVIIEHPGYLSIYAFNMQNLVKRGEKVAKGEVIGKVGLKPGSGRCALRFEIRAKDGSVLNPLEYLGKK</sequence>
<name>A0A7C5L1Z0_AQUAO</name>
<dbReference type="AlphaFoldDB" id="A0A7C5L1Z0"/>
<dbReference type="CDD" id="cd00118">
    <property type="entry name" value="LysM"/>
    <property type="match status" value="3"/>
</dbReference>
<dbReference type="PANTHER" id="PTHR33734">
    <property type="entry name" value="LYSM DOMAIN-CONTAINING GPI-ANCHORED PROTEIN 2"/>
    <property type="match status" value="1"/>
</dbReference>
<accession>A0A7C5L1Z0</accession>
<evidence type="ECO:0000259" key="1">
    <source>
        <dbReference type="PROSITE" id="PS51782"/>
    </source>
</evidence>
<dbReference type="InterPro" id="IPR016047">
    <property type="entry name" value="M23ase_b-sheet_dom"/>
</dbReference>
<proteinExistence type="predicted"/>
<dbReference type="GO" id="GO:0008932">
    <property type="term" value="F:lytic endotransglycosylase activity"/>
    <property type="evidence" value="ECO:0007669"/>
    <property type="project" value="TreeGrafter"/>
</dbReference>
<protein>
    <submittedName>
        <fullName evidence="2">LysM peptidoglycan-binding domain-containing protein</fullName>
    </submittedName>
</protein>